<dbReference type="GO" id="GO:0017177">
    <property type="term" value="C:glucosidase II complex"/>
    <property type="evidence" value="ECO:0007669"/>
    <property type="project" value="TreeGrafter"/>
</dbReference>
<dbReference type="GO" id="GO:0006491">
    <property type="term" value="P:N-glycan processing"/>
    <property type="evidence" value="ECO:0007669"/>
    <property type="project" value="TreeGrafter"/>
</dbReference>
<reference evidence="10" key="1">
    <citation type="submission" date="2020-07" db="EMBL/GenBank/DDBJ databases">
        <authorList>
            <person name="Nieuwenhuis M."/>
            <person name="Van De Peppel L.J.J."/>
        </authorList>
    </citation>
    <scope>NUCLEOTIDE SEQUENCE</scope>
    <source>
        <strain evidence="10">AP01</strain>
        <tissue evidence="10">Mycelium</tissue>
    </source>
</reference>
<keyword evidence="7" id="KW-0472">Membrane</keyword>
<evidence type="ECO:0000256" key="8">
    <source>
        <dbReference type="SAM" id="SignalP"/>
    </source>
</evidence>
<reference evidence="10" key="2">
    <citation type="submission" date="2021-10" db="EMBL/GenBank/DDBJ databases">
        <title>Phylogenomics reveals ancestral predisposition of the termite-cultivated fungus Termitomyces towards a domesticated lifestyle.</title>
        <authorList>
            <person name="Auxier B."/>
            <person name="Grum-Grzhimaylo A."/>
            <person name="Cardenas M.E."/>
            <person name="Lodge J.D."/>
            <person name="Laessoe T."/>
            <person name="Pedersen O."/>
            <person name="Smith M.E."/>
            <person name="Kuyper T.W."/>
            <person name="Franco-Molano E.A."/>
            <person name="Baroni T.J."/>
            <person name="Aanen D.K."/>
        </authorList>
    </citation>
    <scope>NUCLEOTIDE SEQUENCE</scope>
    <source>
        <strain evidence="10">AP01</strain>
        <tissue evidence="10">Mycelium</tissue>
    </source>
</reference>
<feature type="region of interest" description="Disordered" evidence="6">
    <location>
        <begin position="266"/>
        <end position="299"/>
    </location>
</feature>
<keyword evidence="7" id="KW-0812">Transmembrane</keyword>
<evidence type="ECO:0000313" key="11">
    <source>
        <dbReference type="Proteomes" id="UP000775547"/>
    </source>
</evidence>
<dbReference type="Pfam" id="PF07915">
    <property type="entry name" value="PRKCSH"/>
    <property type="match status" value="1"/>
</dbReference>
<dbReference type="InterPro" id="IPR028146">
    <property type="entry name" value="PRKCSH_N"/>
</dbReference>
<evidence type="ECO:0000259" key="9">
    <source>
        <dbReference type="PROSITE" id="PS51914"/>
    </source>
</evidence>
<dbReference type="PROSITE" id="PS51914">
    <property type="entry name" value="MRH"/>
    <property type="match status" value="1"/>
</dbReference>
<dbReference type="PANTHER" id="PTHR12630">
    <property type="entry name" value="N-LINKED OLIGOSACCHARIDE PROCESSING"/>
    <property type="match status" value="1"/>
</dbReference>
<feature type="chain" id="PRO_5040422080" description="Glucosidase 2 subunit beta" evidence="8">
    <location>
        <begin position="22"/>
        <end position="569"/>
    </location>
</feature>
<dbReference type="InterPro" id="IPR009011">
    <property type="entry name" value="Man6P_isomerase_rcpt-bd_dom_sf"/>
</dbReference>
<dbReference type="PANTHER" id="PTHR12630:SF1">
    <property type="entry name" value="GLUCOSIDASE 2 SUBUNIT BETA"/>
    <property type="match status" value="1"/>
</dbReference>
<proteinExistence type="predicted"/>
<dbReference type="InterPro" id="IPR044865">
    <property type="entry name" value="MRH_dom"/>
</dbReference>
<keyword evidence="3" id="KW-0256">Endoplasmic reticulum</keyword>
<feature type="coiled-coil region" evidence="5">
    <location>
        <begin position="377"/>
        <end position="411"/>
    </location>
</feature>
<dbReference type="InterPro" id="IPR036607">
    <property type="entry name" value="PRKCSH"/>
</dbReference>
<dbReference type="AlphaFoldDB" id="A0A9P7G9J2"/>
<evidence type="ECO:0000256" key="7">
    <source>
        <dbReference type="SAM" id="Phobius"/>
    </source>
</evidence>
<evidence type="ECO:0000313" key="10">
    <source>
        <dbReference type="EMBL" id="KAG5645275.1"/>
    </source>
</evidence>
<dbReference type="Gene3D" id="2.70.130.10">
    <property type="entry name" value="Mannose-6-phosphate receptor binding domain"/>
    <property type="match status" value="1"/>
</dbReference>
<protein>
    <recommendedName>
        <fullName evidence="1">Glucosidase 2 subunit beta</fullName>
    </recommendedName>
</protein>
<feature type="domain" description="MRH" evidence="9">
    <location>
        <begin position="425"/>
        <end position="557"/>
    </location>
</feature>
<keyword evidence="11" id="KW-1185">Reference proteome</keyword>
<feature type="signal peptide" evidence="8">
    <location>
        <begin position="1"/>
        <end position="21"/>
    </location>
</feature>
<evidence type="ECO:0000256" key="6">
    <source>
        <dbReference type="SAM" id="MobiDB-lite"/>
    </source>
</evidence>
<keyword evidence="4" id="KW-1015">Disulfide bond</keyword>
<keyword evidence="2 8" id="KW-0732">Signal</keyword>
<dbReference type="SUPFAM" id="SSF50911">
    <property type="entry name" value="Mannose 6-phosphate receptor domain"/>
    <property type="match status" value="1"/>
</dbReference>
<evidence type="ECO:0000256" key="1">
    <source>
        <dbReference type="ARBA" id="ARBA00022387"/>
    </source>
</evidence>
<dbReference type="OrthoDB" id="28322at2759"/>
<evidence type="ECO:0000256" key="5">
    <source>
        <dbReference type="SAM" id="Coils"/>
    </source>
</evidence>
<keyword evidence="5" id="KW-0175">Coiled coil</keyword>
<dbReference type="EMBL" id="JABCKV010000044">
    <property type="protein sequence ID" value="KAG5645275.1"/>
    <property type="molecule type" value="Genomic_DNA"/>
</dbReference>
<name>A0A9P7G9J2_9AGAR</name>
<accession>A0A9P7G9J2</accession>
<sequence>MIPWLLLLPLPVLAGVDKTFGVQPNLVSKYAPSSTGKWKCLDGSKEIPWAFVNDDSCDCPDGSDEPGTGACPDTVFYCQNKGHIGATIVSSRVNDGICEPECCDGSDERSGVCKNICKEVGEGYRKKRDAELKLRKTGAKIRSTYIQFAHKEKKRLEALIEASAKDVELQEKEVARLRDIADRTESISKAALEHKQQSPLYFSLLQHSEALAALQREHKKHTQREKVLGEILNTLRSGYNPNYQDMAVLEAVRGWEELAGLPHINDVAKGSEAESTDAATDKEEEKKDEEKDENAWTAERLERDIDPLLNTDYVSLLLEHDEHIMAPHEEGSILFDLTSYLPDSLIPQYEDFKDTLVSWLKTFGIIRGGDDSSAADSTRARQALTDAENALRSLQEEKKKAEGDIKEVFNVHGFGREGEWKKLDNLCLKKDVGDYTYELCLFKEASQIPIKGGSTFSLGRFGSWNPAENVEAGEPAYYEKQIYKHGTRCWNGPERNVVVSLYFLSILYTLTHVVLFSFFRIAQLLLSCGVENALISVMELEKCEYQFTATTPALCLPLTDEEKEGRDEL</sequence>
<dbReference type="Pfam" id="PF12999">
    <property type="entry name" value="PRKCSH-like"/>
    <property type="match status" value="1"/>
</dbReference>
<evidence type="ECO:0000256" key="2">
    <source>
        <dbReference type="ARBA" id="ARBA00022729"/>
    </source>
</evidence>
<comment type="caution">
    <text evidence="10">The sequence shown here is derived from an EMBL/GenBank/DDBJ whole genome shotgun (WGS) entry which is preliminary data.</text>
</comment>
<evidence type="ECO:0000256" key="3">
    <source>
        <dbReference type="ARBA" id="ARBA00022824"/>
    </source>
</evidence>
<dbReference type="InterPro" id="IPR012913">
    <property type="entry name" value="OS9-like_dom"/>
</dbReference>
<evidence type="ECO:0000256" key="4">
    <source>
        <dbReference type="ARBA" id="ARBA00023157"/>
    </source>
</evidence>
<dbReference type="Pfam" id="PF13015">
    <property type="entry name" value="PRKCSH_1"/>
    <property type="match status" value="1"/>
</dbReference>
<feature type="compositionally biased region" description="Basic and acidic residues" evidence="6">
    <location>
        <begin position="279"/>
        <end position="289"/>
    </location>
</feature>
<feature type="transmembrane region" description="Helical" evidence="7">
    <location>
        <begin position="497"/>
        <end position="519"/>
    </location>
</feature>
<keyword evidence="7" id="KW-1133">Transmembrane helix</keyword>
<gene>
    <name evidence="10" type="ORF">DXG03_006577</name>
</gene>
<dbReference type="InterPro" id="IPR039794">
    <property type="entry name" value="Gtb1-like"/>
</dbReference>
<dbReference type="Proteomes" id="UP000775547">
    <property type="component" value="Unassembled WGS sequence"/>
</dbReference>
<organism evidence="10 11">
    <name type="scientific">Asterophora parasitica</name>
    <dbReference type="NCBI Taxonomy" id="117018"/>
    <lineage>
        <taxon>Eukaryota</taxon>
        <taxon>Fungi</taxon>
        <taxon>Dikarya</taxon>
        <taxon>Basidiomycota</taxon>
        <taxon>Agaricomycotina</taxon>
        <taxon>Agaricomycetes</taxon>
        <taxon>Agaricomycetidae</taxon>
        <taxon>Agaricales</taxon>
        <taxon>Tricholomatineae</taxon>
        <taxon>Lyophyllaceae</taxon>
        <taxon>Asterophora</taxon>
    </lineage>
</organism>